<dbReference type="SUPFAM" id="SSF47384">
    <property type="entry name" value="Homodimeric domain of signal transducing histidine kinase"/>
    <property type="match status" value="1"/>
</dbReference>
<dbReference type="InterPro" id="IPR035965">
    <property type="entry name" value="PAS-like_dom_sf"/>
</dbReference>
<feature type="coiled-coil region" evidence="5">
    <location>
        <begin position="218"/>
        <end position="245"/>
    </location>
</feature>
<feature type="domain" description="Histidine kinase" evidence="6">
    <location>
        <begin position="377"/>
        <end position="597"/>
    </location>
</feature>
<feature type="domain" description="Response regulatory" evidence="7">
    <location>
        <begin position="79"/>
        <end position="195"/>
    </location>
</feature>
<dbReference type="SUPFAM" id="SSF55785">
    <property type="entry name" value="PYP-like sensor domain (PAS domain)"/>
    <property type="match status" value="1"/>
</dbReference>
<dbReference type="InterPro" id="IPR004358">
    <property type="entry name" value="Sig_transdc_His_kin-like_C"/>
</dbReference>
<dbReference type="InterPro" id="IPR013655">
    <property type="entry name" value="PAS_fold_3"/>
</dbReference>
<dbReference type="SMART" id="SM00387">
    <property type="entry name" value="HATPase_c"/>
    <property type="match status" value="1"/>
</dbReference>
<dbReference type="GO" id="GO:0000155">
    <property type="term" value="F:phosphorelay sensor kinase activity"/>
    <property type="evidence" value="ECO:0007669"/>
    <property type="project" value="InterPro"/>
</dbReference>
<sequence>MPGRGRFGLYRQARGHRPAAGAAARVDRSLAVADRAGRRADHAIGGGVIVRTMRARLMEMTPAPKPRMRAIRSDPDRARVLVVDDDERNLLAIRTVLEDVADIVEARSGEEALRHVLKHEFAVILLDVYMPGMDGYEVAQIVRGREQSKRTPIVFLSAVNKETEHLIRGYSMGAVDYVFKPVEPVVLRSKVAVFVDLYRMRREIQHKAREQEELLEANLKTTGELMRAEQELRIAEQRQAAIINSLPIVLYLEPFDRTPRWPAFISGDLKAITGFTIEQIAADPHIWQDRLHPEDRERVLACLEERKTTGRLSIEYRWRAGDDGYRHFLDQAVLLPGEDGGPGEFAGTLLDVTERKALETQLLQAHKMDAIGKLVGGVAHDFNNLLAAVLGGIGLIERRLQLADEQKKVLGMTRHAAEQGTELVRRLLAFARRQKLQPAPVALKELSIRLNELLAHTLGGLVETRWDGMDQSWRAFVDETQLELALMNLIINARDAMAEGGTITITAANRGPADATALSLPQGEYVTLSVSDTGEGIAPAMIEQVMEPFFTTKPIGKGTGLGLSMVYGFARQSGGGVQIESEVGQGTTVTIWLPRAPDQEGLLAAVARDGAPGEPMRPLRILLVDDHEGVRAMTSAMLSELGHKVSSVRDGNSVVKRLKGGDRDWDLLITDYAMPTISGSELLRKAREHAPALPALLITGYADPDSIGSRPDDVEVLVKPFTIDQLRAAIGRCAGLC</sequence>
<accession>A0A6I4IYV9</accession>
<dbReference type="InterPro" id="IPR011006">
    <property type="entry name" value="CheY-like_superfamily"/>
</dbReference>
<evidence type="ECO:0000256" key="5">
    <source>
        <dbReference type="SAM" id="Coils"/>
    </source>
</evidence>
<feature type="domain" description="PAC" evidence="8">
    <location>
        <begin position="312"/>
        <end position="364"/>
    </location>
</feature>
<dbReference type="InterPro" id="IPR000014">
    <property type="entry name" value="PAS"/>
</dbReference>
<keyword evidence="5" id="KW-0175">Coiled coil</keyword>
<dbReference type="PANTHER" id="PTHR43547">
    <property type="entry name" value="TWO-COMPONENT HISTIDINE KINASE"/>
    <property type="match status" value="1"/>
</dbReference>
<dbReference type="CDD" id="cd00082">
    <property type="entry name" value="HisKA"/>
    <property type="match status" value="1"/>
</dbReference>
<evidence type="ECO:0000313" key="9">
    <source>
        <dbReference type="EMBL" id="MVO77327.1"/>
    </source>
</evidence>
<evidence type="ECO:0000256" key="2">
    <source>
        <dbReference type="ARBA" id="ARBA00012438"/>
    </source>
</evidence>
<dbReference type="InterPro" id="IPR005467">
    <property type="entry name" value="His_kinase_dom"/>
</dbReference>
<organism evidence="9 10">
    <name type="scientific">Sphingomonas horti</name>
    <dbReference type="NCBI Taxonomy" id="2682842"/>
    <lineage>
        <taxon>Bacteria</taxon>
        <taxon>Pseudomonadati</taxon>
        <taxon>Pseudomonadota</taxon>
        <taxon>Alphaproteobacteria</taxon>
        <taxon>Sphingomonadales</taxon>
        <taxon>Sphingomonadaceae</taxon>
        <taxon>Sphingomonas</taxon>
    </lineage>
</organism>
<dbReference type="Gene3D" id="3.30.565.10">
    <property type="entry name" value="Histidine kinase-like ATPase, C-terminal domain"/>
    <property type="match status" value="1"/>
</dbReference>
<evidence type="ECO:0000259" key="6">
    <source>
        <dbReference type="PROSITE" id="PS50109"/>
    </source>
</evidence>
<dbReference type="CDD" id="cd00130">
    <property type="entry name" value="PAS"/>
    <property type="match status" value="1"/>
</dbReference>
<feature type="modified residue" description="4-aspartylphosphate" evidence="4">
    <location>
        <position position="671"/>
    </location>
</feature>
<feature type="domain" description="Response regulatory" evidence="7">
    <location>
        <begin position="620"/>
        <end position="734"/>
    </location>
</feature>
<dbReference type="Proteomes" id="UP000441389">
    <property type="component" value="Unassembled WGS sequence"/>
</dbReference>
<proteinExistence type="predicted"/>
<gene>
    <name evidence="9" type="ORF">GON01_05165</name>
</gene>
<dbReference type="PROSITE" id="PS50109">
    <property type="entry name" value="HIS_KIN"/>
    <property type="match status" value="1"/>
</dbReference>
<dbReference type="SMART" id="SM00086">
    <property type="entry name" value="PAC"/>
    <property type="match status" value="1"/>
</dbReference>
<dbReference type="Pfam" id="PF02518">
    <property type="entry name" value="HATPase_c"/>
    <property type="match status" value="1"/>
</dbReference>
<dbReference type="Gene3D" id="3.40.50.2300">
    <property type="match status" value="2"/>
</dbReference>
<dbReference type="InterPro" id="IPR003594">
    <property type="entry name" value="HATPase_dom"/>
</dbReference>
<dbReference type="Gene3D" id="3.30.450.20">
    <property type="entry name" value="PAS domain"/>
    <property type="match status" value="1"/>
</dbReference>
<dbReference type="EMBL" id="WQMS01000006">
    <property type="protein sequence ID" value="MVO77327.1"/>
    <property type="molecule type" value="Genomic_DNA"/>
</dbReference>
<evidence type="ECO:0000259" key="7">
    <source>
        <dbReference type="PROSITE" id="PS50110"/>
    </source>
</evidence>
<evidence type="ECO:0000313" key="10">
    <source>
        <dbReference type="Proteomes" id="UP000441389"/>
    </source>
</evidence>
<dbReference type="InterPro" id="IPR036890">
    <property type="entry name" value="HATPase_C_sf"/>
</dbReference>
<dbReference type="InterPro" id="IPR000700">
    <property type="entry name" value="PAS-assoc_C"/>
</dbReference>
<dbReference type="SMART" id="SM00448">
    <property type="entry name" value="REC"/>
    <property type="match status" value="2"/>
</dbReference>
<dbReference type="PROSITE" id="PS50113">
    <property type="entry name" value="PAC"/>
    <property type="match status" value="1"/>
</dbReference>
<comment type="caution">
    <text evidence="9">The sequence shown here is derived from an EMBL/GenBank/DDBJ whole genome shotgun (WGS) entry which is preliminary data.</text>
</comment>
<protein>
    <recommendedName>
        <fullName evidence="2">histidine kinase</fullName>
        <ecNumber evidence="2">2.7.13.3</ecNumber>
    </recommendedName>
</protein>
<dbReference type="EC" id="2.7.13.3" evidence="2"/>
<dbReference type="InterPro" id="IPR001789">
    <property type="entry name" value="Sig_transdc_resp-reg_receiver"/>
</dbReference>
<dbReference type="Pfam" id="PF00512">
    <property type="entry name" value="HisKA"/>
    <property type="match status" value="1"/>
</dbReference>
<keyword evidence="3 4" id="KW-0597">Phosphoprotein</keyword>
<dbReference type="SUPFAM" id="SSF55874">
    <property type="entry name" value="ATPase domain of HSP90 chaperone/DNA topoisomerase II/histidine kinase"/>
    <property type="match status" value="1"/>
</dbReference>
<dbReference type="Pfam" id="PF08447">
    <property type="entry name" value="PAS_3"/>
    <property type="match status" value="1"/>
</dbReference>
<dbReference type="PANTHER" id="PTHR43547:SF2">
    <property type="entry name" value="HYBRID SIGNAL TRANSDUCTION HISTIDINE KINASE C"/>
    <property type="match status" value="1"/>
</dbReference>
<feature type="modified residue" description="4-aspartylphosphate" evidence="4">
    <location>
        <position position="127"/>
    </location>
</feature>
<dbReference type="SUPFAM" id="SSF52172">
    <property type="entry name" value="CheY-like"/>
    <property type="match status" value="2"/>
</dbReference>
<evidence type="ECO:0000256" key="1">
    <source>
        <dbReference type="ARBA" id="ARBA00000085"/>
    </source>
</evidence>
<dbReference type="Pfam" id="PF00072">
    <property type="entry name" value="Response_reg"/>
    <property type="match status" value="2"/>
</dbReference>
<dbReference type="SMART" id="SM00388">
    <property type="entry name" value="HisKA"/>
    <property type="match status" value="1"/>
</dbReference>
<dbReference type="AlphaFoldDB" id="A0A6I4IYV9"/>
<dbReference type="InterPro" id="IPR036097">
    <property type="entry name" value="HisK_dim/P_sf"/>
</dbReference>
<reference evidence="9 10" key="1">
    <citation type="submission" date="2019-12" db="EMBL/GenBank/DDBJ databases">
        <authorList>
            <person name="Huq M.A."/>
        </authorList>
    </citation>
    <scope>NUCLEOTIDE SEQUENCE [LARGE SCALE GENOMIC DNA]</scope>
    <source>
        <strain evidence="9 10">MAH-20</strain>
    </source>
</reference>
<dbReference type="InterPro" id="IPR001610">
    <property type="entry name" value="PAC"/>
</dbReference>
<evidence type="ECO:0000256" key="3">
    <source>
        <dbReference type="ARBA" id="ARBA00022553"/>
    </source>
</evidence>
<evidence type="ECO:0000259" key="8">
    <source>
        <dbReference type="PROSITE" id="PS50113"/>
    </source>
</evidence>
<dbReference type="Gene3D" id="1.10.287.130">
    <property type="match status" value="1"/>
</dbReference>
<dbReference type="PROSITE" id="PS50110">
    <property type="entry name" value="RESPONSE_REGULATORY"/>
    <property type="match status" value="2"/>
</dbReference>
<keyword evidence="10" id="KW-1185">Reference proteome</keyword>
<dbReference type="PRINTS" id="PR00344">
    <property type="entry name" value="BCTRLSENSOR"/>
</dbReference>
<name>A0A6I4IYV9_9SPHN</name>
<comment type="catalytic activity">
    <reaction evidence="1">
        <text>ATP + protein L-histidine = ADP + protein N-phospho-L-histidine.</text>
        <dbReference type="EC" id="2.7.13.3"/>
    </reaction>
</comment>
<evidence type="ECO:0000256" key="4">
    <source>
        <dbReference type="PROSITE-ProRule" id="PRU00169"/>
    </source>
</evidence>
<dbReference type="InterPro" id="IPR003661">
    <property type="entry name" value="HisK_dim/P_dom"/>
</dbReference>